<dbReference type="InterPro" id="IPR039781">
    <property type="entry name" value="Rad21/Rec8-like"/>
</dbReference>
<dbReference type="GO" id="GO:0051177">
    <property type="term" value="P:meiotic sister chromatid cohesion"/>
    <property type="evidence" value="ECO:0007669"/>
    <property type="project" value="TreeGrafter"/>
</dbReference>
<dbReference type="Ensembl" id="ENSMMOT00000021619.1">
    <property type="protein sequence ID" value="ENSMMOP00000021263.1"/>
    <property type="gene ID" value="ENSMMOG00000016170.1"/>
</dbReference>
<organism evidence="4 5">
    <name type="scientific">Mola mola</name>
    <name type="common">Ocean sunfish</name>
    <name type="synonym">Tetraodon mola</name>
    <dbReference type="NCBI Taxonomy" id="94237"/>
    <lineage>
        <taxon>Eukaryota</taxon>
        <taxon>Metazoa</taxon>
        <taxon>Chordata</taxon>
        <taxon>Craniata</taxon>
        <taxon>Vertebrata</taxon>
        <taxon>Euteleostomi</taxon>
        <taxon>Actinopterygii</taxon>
        <taxon>Neopterygii</taxon>
        <taxon>Teleostei</taxon>
        <taxon>Neoteleostei</taxon>
        <taxon>Acanthomorphata</taxon>
        <taxon>Eupercaria</taxon>
        <taxon>Tetraodontiformes</taxon>
        <taxon>Molidae</taxon>
        <taxon>Mola</taxon>
    </lineage>
</organism>
<keyword evidence="2" id="KW-0539">Nucleus</keyword>
<evidence type="ECO:0000313" key="5">
    <source>
        <dbReference type="Proteomes" id="UP000261620"/>
    </source>
</evidence>
<dbReference type="GO" id="GO:0005634">
    <property type="term" value="C:nucleus"/>
    <property type="evidence" value="ECO:0007669"/>
    <property type="project" value="UniProtKB-SubCell"/>
</dbReference>
<dbReference type="GO" id="GO:0003682">
    <property type="term" value="F:chromatin binding"/>
    <property type="evidence" value="ECO:0007669"/>
    <property type="project" value="TreeGrafter"/>
</dbReference>
<name>A0A3Q3WST9_MOLML</name>
<dbReference type="CDD" id="cd21794">
    <property type="entry name" value="Rad21_Rec8_M_Rec8"/>
    <property type="match status" value="1"/>
</dbReference>
<evidence type="ECO:0000256" key="1">
    <source>
        <dbReference type="ARBA" id="ARBA00004123"/>
    </source>
</evidence>
<dbReference type="InterPro" id="IPR006910">
    <property type="entry name" value="Rad21_Rec8_N"/>
</dbReference>
<dbReference type="GO" id="GO:0006302">
    <property type="term" value="P:double-strand break repair"/>
    <property type="evidence" value="ECO:0007669"/>
    <property type="project" value="TreeGrafter"/>
</dbReference>
<evidence type="ECO:0000256" key="2">
    <source>
        <dbReference type="ARBA" id="ARBA00023242"/>
    </source>
</evidence>
<comment type="subcellular location">
    <subcellularLocation>
        <location evidence="1">Nucleus</location>
    </subcellularLocation>
</comment>
<reference evidence="4" key="1">
    <citation type="submission" date="2025-08" db="UniProtKB">
        <authorList>
            <consortium name="Ensembl"/>
        </authorList>
    </citation>
    <scope>IDENTIFICATION</scope>
</reference>
<dbReference type="Pfam" id="PF04825">
    <property type="entry name" value="Rad21_Rec8_N"/>
    <property type="match status" value="1"/>
</dbReference>
<dbReference type="PANTHER" id="PTHR12585:SF27">
    <property type="entry name" value="MEIOTIC RECOMBINATION PROTEIN REC8 HOMOLOG"/>
    <property type="match status" value="1"/>
</dbReference>
<dbReference type="PANTHER" id="PTHR12585">
    <property type="entry name" value="SCC1 / RAD21 FAMILY MEMBER"/>
    <property type="match status" value="1"/>
</dbReference>
<reference evidence="4" key="2">
    <citation type="submission" date="2025-09" db="UniProtKB">
        <authorList>
            <consortium name="Ensembl"/>
        </authorList>
    </citation>
    <scope>IDENTIFICATION</scope>
</reference>
<accession>A0A3Q3WST9</accession>
<dbReference type="AlphaFoldDB" id="A0A3Q3WST9"/>
<dbReference type="STRING" id="94237.ENSMMOP00000021263"/>
<dbReference type="OMA" id="KINMVEN"/>
<dbReference type="Proteomes" id="UP000261620">
    <property type="component" value="Unplaced"/>
</dbReference>
<evidence type="ECO:0000313" key="4">
    <source>
        <dbReference type="Ensembl" id="ENSMMOP00000021263.1"/>
    </source>
</evidence>
<evidence type="ECO:0000259" key="3">
    <source>
        <dbReference type="Pfam" id="PF04825"/>
    </source>
</evidence>
<dbReference type="GO" id="GO:0030893">
    <property type="term" value="C:meiotic cohesin complex"/>
    <property type="evidence" value="ECO:0007669"/>
    <property type="project" value="TreeGrafter"/>
</dbReference>
<feature type="domain" description="Rad21/Rec8-like protein N-terminal" evidence="3">
    <location>
        <begin position="1"/>
        <end position="103"/>
    </location>
</feature>
<protein>
    <recommendedName>
        <fullName evidence="3">Rad21/Rec8-like protein N-terminal domain-containing protein</fullName>
    </recommendedName>
</protein>
<proteinExistence type="predicted"/>
<keyword evidence="5" id="KW-1185">Reference proteome</keyword>
<sequence>MFYHPLILNRHSGCFSTIWLVATQGIRVPRVIRSIALYKCPHSDNIMKYVLEQVPPPHPGLPRPRLSLYLSSQLQYGTVVVYHRQCGILLEELQFIVGQLLKQKTWQKINMVENGRQVLDIPDALSLMEEAEGAPDPLFGVMYMGDATLSPSILIQVCHLYISPPGFTASPEAITLREREPAAVPVAEVRLSKGDVHVFELDFVLSVISFSLPLSCSLLMVLTNPSHVQVEPSPEKKTRKRKRQLIFFDQETQLSQEELQKQIDNPQIETKHPLLPPPSSHRMLSAAELLNNPCILTMNPTYSIMNQWKLRILLCSCLCVCVFVCRLQLELTELEAVPVLFKSLLPPEVDRRTVSKMFQRLLGEFQSVLKHPITHVETVLMLEDQHGRKLFNRFTVVRSL</sequence>